<name>A0A4Q8XQR9_RHILE</name>
<dbReference type="RefSeq" id="WP_130671719.1">
    <property type="nucleotide sequence ID" value="NZ_SIOG01000005.1"/>
</dbReference>
<comment type="caution">
    <text evidence="2">The sequence shown here is derived from an EMBL/GenBank/DDBJ whole genome shotgun (WGS) entry which is preliminary data.</text>
</comment>
<dbReference type="Gene3D" id="3.30.70.100">
    <property type="match status" value="1"/>
</dbReference>
<dbReference type="EMBL" id="SIPC01000005">
    <property type="protein sequence ID" value="TAX66256.1"/>
    <property type="molecule type" value="Genomic_DNA"/>
</dbReference>
<organism evidence="2 3">
    <name type="scientific">Rhizobium leguminosarum</name>
    <dbReference type="NCBI Taxonomy" id="384"/>
    <lineage>
        <taxon>Bacteria</taxon>
        <taxon>Pseudomonadati</taxon>
        <taxon>Pseudomonadota</taxon>
        <taxon>Alphaproteobacteria</taxon>
        <taxon>Hyphomicrobiales</taxon>
        <taxon>Rhizobiaceae</taxon>
        <taxon>Rhizobium/Agrobacterium group</taxon>
        <taxon>Rhizobium</taxon>
    </lineage>
</organism>
<geneLocation type="plasmid" evidence="2">
    <name>pSM145A_Rh05</name>
</geneLocation>
<evidence type="ECO:0000313" key="3">
    <source>
        <dbReference type="Proteomes" id="UP000293652"/>
    </source>
</evidence>
<dbReference type="Pfam" id="PF07045">
    <property type="entry name" value="DUF1330"/>
    <property type="match status" value="1"/>
</dbReference>
<proteinExistence type="predicted"/>
<dbReference type="InterPro" id="IPR010753">
    <property type="entry name" value="DUF1330"/>
</dbReference>
<evidence type="ECO:0000313" key="2">
    <source>
        <dbReference type="EMBL" id="TAX66256.1"/>
    </source>
</evidence>
<evidence type="ECO:0000259" key="1">
    <source>
        <dbReference type="Pfam" id="PF07045"/>
    </source>
</evidence>
<accession>A0A4Q8XQR9</accession>
<sequence>MAIANPEPAIGDRDEEFSMPKTYIVATINVTDPNGYERYLNSAIEVTRENGGTVLVGGIPIEAIEGKFHNRIVVIEFESIEAARSAAAGYTALRDARGTSAPDYNSVIVAGI</sequence>
<keyword evidence="2" id="KW-0614">Plasmid</keyword>
<protein>
    <submittedName>
        <fullName evidence="2">DUF1330 domain-containing protein</fullName>
    </submittedName>
</protein>
<dbReference type="InterPro" id="IPR011008">
    <property type="entry name" value="Dimeric_a/b-barrel"/>
</dbReference>
<feature type="domain" description="DUF1330" evidence="1">
    <location>
        <begin position="21"/>
        <end position="111"/>
    </location>
</feature>
<dbReference type="AlphaFoldDB" id="A0A4Q8XQR9"/>
<dbReference type="SUPFAM" id="SSF54909">
    <property type="entry name" value="Dimeric alpha+beta barrel"/>
    <property type="match status" value="1"/>
</dbReference>
<dbReference type="Proteomes" id="UP000293652">
    <property type="component" value="Unassembled WGS sequence"/>
</dbReference>
<gene>
    <name evidence="2" type="ORF">ELI03_32495</name>
</gene>
<reference evidence="2 3" key="1">
    <citation type="submission" date="2019-02" db="EMBL/GenBank/DDBJ databases">
        <title>The genomic architecture of introgression among sibling species of bacteria.</title>
        <authorList>
            <person name="Cavassim M.I.A."/>
            <person name="Moeskjaer S."/>
            <person name="Moslemi C."/>
            <person name="Fields B."/>
            <person name="Bachmann A."/>
            <person name="Vilhjalmsson B."/>
            <person name="Schierup M.H."/>
            <person name="Young J.P.W."/>
            <person name="Andersen S.U."/>
        </authorList>
    </citation>
    <scope>NUCLEOTIDE SEQUENCE [LARGE SCALE GENOMIC DNA]</scope>
    <source>
        <strain evidence="2 3">SM145A</strain>
        <plasmid evidence="2">pSM145A_Rh05</plasmid>
    </source>
</reference>